<dbReference type="PROSITE" id="PS00666">
    <property type="entry name" value="DHDPS_2"/>
    <property type="match status" value="1"/>
</dbReference>
<gene>
    <name evidence="6" type="ORF">SAMN05428971_3362</name>
</gene>
<evidence type="ECO:0000256" key="5">
    <source>
        <dbReference type="PIRSR" id="PIRSR001365-2"/>
    </source>
</evidence>
<feature type="active site" description="Schiff-base intermediate with substrate" evidence="4">
    <location>
        <position position="165"/>
    </location>
</feature>
<evidence type="ECO:0000313" key="7">
    <source>
        <dbReference type="Proteomes" id="UP000198968"/>
    </source>
</evidence>
<dbReference type="PANTHER" id="PTHR12128:SF28">
    <property type="entry name" value="2-DEHYDRO-3-DEOXY-D-GLUCONATE ALDOLASE YAGE-RELATED"/>
    <property type="match status" value="1"/>
</dbReference>
<dbReference type="PIRSF" id="PIRSF001365">
    <property type="entry name" value="DHDPS"/>
    <property type="match status" value="1"/>
</dbReference>
<accession>A0A1I5FQ19</accession>
<organism evidence="6 7">
    <name type="scientific">Candidatus Pantoea varia</name>
    <dbReference type="NCBI Taxonomy" id="1881036"/>
    <lineage>
        <taxon>Bacteria</taxon>
        <taxon>Pseudomonadati</taxon>
        <taxon>Pseudomonadota</taxon>
        <taxon>Gammaproteobacteria</taxon>
        <taxon>Enterobacterales</taxon>
        <taxon>Erwiniaceae</taxon>
        <taxon>Pantoea</taxon>
    </lineage>
</organism>
<dbReference type="SUPFAM" id="SSF51569">
    <property type="entry name" value="Aldolase"/>
    <property type="match status" value="1"/>
</dbReference>
<protein>
    <submittedName>
        <fullName evidence="6">4-hydroxy-tetrahydrodipicolinate synthase</fullName>
    </submittedName>
</protein>
<dbReference type="Proteomes" id="UP000198968">
    <property type="component" value="Unassembled WGS sequence"/>
</dbReference>
<comment type="similarity">
    <text evidence="3">Belongs to the DapA family.</text>
</comment>
<evidence type="ECO:0000256" key="1">
    <source>
        <dbReference type="ARBA" id="ARBA00023239"/>
    </source>
</evidence>
<keyword evidence="7" id="KW-1185">Reference proteome</keyword>
<dbReference type="CDD" id="cd00408">
    <property type="entry name" value="DHDPS-like"/>
    <property type="match status" value="1"/>
</dbReference>
<reference evidence="7" key="1">
    <citation type="submission" date="2016-10" db="EMBL/GenBank/DDBJ databases">
        <authorList>
            <person name="Varghese N."/>
            <person name="Submissions S."/>
        </authorList>
    </citation>
    <scope>NUCLEOTIDE SEQUENCE [LARGE SCALE GENOMIC DNA]</scope>
    <source>
        <strain evidence="7">OV426</strain>
    </source>
</reference>
<feature type="binding site" evidence="5">
    <location>
        <position position="210"/>
    </location>
    <ligand>
        <name>pyruvate</name>
        <dbReference type="ChEBI" id="CHEBI:15361"/>
    </ligand>
</feature>
<feature type="active site" description="Proton donor/acceptor" evidence="4">
    <location>
        <position position="136"/>
    </location>
</feature>
<evidence type="ECO:0000256" key="3">
    <source>
        <dbReference type="PIRNR" id="PIRNR001365"/>
    </source>
</evidence>
<dbReference type="InterPro" id="IPR013785">
    <property type="entry name" value="Aldolase_TIM"/>
</dbReference>
<dbReference type="PRINTS" id="PR00146">
    <property type="entry name" value="DHPICSNTHASE"/>
</dbReference>
<dbReference type="GO" id="GO:0005829">
    <property type="term" value="C:cytosol"/>
    <property type="evidence" value="ECO:0007669"/>
    <property type="project" value="TreeGrafter"/>
</dbReference>
<dbReference type="GO" id="GO:0016829">
    <property type="term" value="F:lyase activity"/>
    <property type="evidence" value="ECO:0007669"/>
    <property type="project" value="UniProtKB-KW"/>
</dbReference>
<dbReference type="Gene3D" id="3.20.20.70">
    <property type="entry name" value="Aldolase class I"/>
    <property type="match status" value="1"/>
</dbReference>
<dbReference type="Pfam" id="PF00701">
    <property type="entry name" value="DHDPS"/>
    <property type="match status" value="1"/>
</dbReference>
<evidence type="ECO:0000256" key="4">
    <source>
        <dbReference type="PIRSR" id="PIRSR001365-1"/>
    </source>
</evidence>
<sequence>MSEKSAFTGVWCPTVTPFNAQGAVDIDALGRHVSRLNDSGIDTLLVMGSIGEFASLTQQERLHLIQEARPLSPLKMVANVSATCVPDMLELAEAAWKNDFDAVMVLPPYYYGQTQQQLMHYFEALDSQLGGKWFAYNFPARTGCDLTPALIAALAAKLPNFIGIKDTVDCLSHNRAMIEETRKVRSDFAVLSGYDEYLLPNLLAGGAGVISGLNNIVPEYFAEMMAAWRTGNLPELTRLQQQIGRLMAIYTIGDDFVTTIKTAVARRYDSMSSASRNYGGTLNTEQCDVIDRLFS</sequence>
<keyword evidence="2" id="KW-0704">Schiff base</keyword>
<proteinExistence type="inferred from homology"/>
<evidence type="ECO:0000256" key="2">
    <source>
        <dbReference type="ARBA" id="ARBA00023270"/>
    </source>
</evidence>
<dbReference type="EMBL" id="FOVG01000004">
    <property type="protein sequence ID" value="SFO25888.1"/>
    <property type="molecule type" value="Genomic_DNA"/>
</dbReference>
<name>A0A1I5FQ19_9GAMM</name>
<dbReference type="PANTHER" id="PTHR12128">
    <property type="entry name" value="DIHYDRODIPICOLINATE SYNTHASE"/>
    <property type="match status" value="1"/>
</dbReference>
<evidence type="ECO:0000313" key="6">
    <source>
        <dbReference type="EMBL" id="SFO25888.1"/>
    </source>
</evidence>
<keyword evidence="1 3" id="KW-0456">Lyase</keyword>
<dbReference type="AlphaFoldDB" id="A0A1I5FQ19"/>
<dbReference type="SMART" id="SM01130">
    <property type="entry name" value="DHDPS"/>
    <property type="match status" value="1"/>
</dbReference>
<dbReference type="InterPro" id="IPR002220">
    <property type="entry name" value="DapA-like"/>
</dbReference>
<dbReference type="OrthoDB" id="199953at2"/>
<dbReference type="RefSeq" id="WP_090965677.1">
    <property type="nucleotide sequence ID" value="NZ_FOVG01000004.1"/>
</dbReference>
<dbReference type="InterPro" id="IPR020625">
    <property type="entry name" value="Schiff_base-form_aldolases_AS"/>
</dbReference>